<feature type="region of interest" description="Disordered" evidence="7">
    <location>
        <begin position="290"/>
        <end position="319"/>
    </location>
</feature>
<evidence type="ECO:0000256" key="5">
    <source>
        <dbReference type="ARBA" id="ARBA00023306"/>
    </source>
</evidence>
<comment type="function">
    <text evidence="6">Plays an important role in the control of DNA replication and the maintenance of replication fork stability.</text>
</comment>
<evidence type="ECO:0000259" key="8">
    <source>
        <dbReference type="Pfam" id="PF07962"/>
    </source>
</evidence>
<dbReference type="PANTHER" id="PTHR13220:SF11">
    <property type="entry name" value="TIMELESS-INTERACTING PROTEIN"/>
    <property type="match status" value="1"/>
</dbReference>
<keyword evidence="10" id="KW-1185">Reference proteome</keyword>
<dbReference type="GO" id="GO:0003677">
    <property type="term" value="F:DNA binding"/>
    <property type="evidence" value="ECO:0007669"/>
    <property type="project" value="TreeGrafter"/>
</dbReference>
<feature type="compositionally biased region" description="Low complexity" evidence="7">
    <location>
        <begin position="62"/>
        <end position="71"/>
    </location>
</feature>
<dbReference type="InterPro" id="IPR012923">
    <property type="entry name" value="Csm3"/>
</dbReference>
<evidence type="ECO:0000256" key="6">
    <source>
        <dbReference type="RuleBase" id="RU366049"/>
    </source>
</evidence>
<dbReference type="Proteomes" id="UP000030653">
    <property type="component" value="Unassembled WGS sequence"/>
</dbReference>
<feature type="region of interest" description="Disordered" evidence="7">
    <location>
        <begin position="357"/>
        <end position="377"/>
    </location>
</feature>
<keyword evidence="4 6" id="KW-0539">Nucleus</keyword>
<evidence type="ECO:0000256" key="1">
    <source>
        <dbReference type="ARBA" id="ARBA00004123"/>
    </source>
</evidence>
<dbReference type="GO" id="GO:0006974">
    <property type="term" value="P:DNA damage response"/>
    <property type="evidence" value="ECO:0007669"/>
    <property type="project" value="UniProtKB-KW"/>
</dbReference>
<dbReference type="HOGENOM" id="CLU_050882_0_0_1"/>
<dbReference type="Pfam" id="PF07962">
    <property type="entry name" value="Swi3"/>
    <property type="match status" value="1"/>
</dbReference>
<protein>
    <recommendedName>
        <fullName evidence="6">Chromosome segregation in meiosis protein</fullName>
    </recommendedName>
</protein>
<evidence type="ECO:0000313" key="9">
    <source>
        <dbReference type="EMBL" id="EJU05601.1"/>
    </source>
</evidence>
<sequence length="402" mass="44942">MVDVAPPPVSLSQDALDRLFASSDDEDGGPSILPDMDRAQIARDAQRKARQSLNMPEPAPAAPSTAAQGTPDGPAGANAKRRRDEEEDEEPKRRVIAKIDAERLLGEYGFPALIQQTKNFKPKGKGREKEDLDRIMTLYQLWAHRMFPKRRFIDTVERVEKVCRERRMLVALSVWRDELNPIPKQNRDPISEADMVLSDNEGGDQIKSKPVTAGQTNDESDERHSLSNRRNNDDDSDDEEIWAEILDRMKANNAAKSAAADAANGATQPSNELERLFDKDENAVLDDMLREEETLSAKKTEPIRRQTEQEEDEDALWDEMVREQEREELATAQPTTAAEAVHVDDEEDILELMREAEDSEAKDVASAAALPLGSGPTPIDVALTGIPPPGNAVEEDWERLYD</sequence>
<keyword evidence="3 6" id="KW-0227">DNA damage</keyword>
<dbReference type="EMBL" id="JH795856">
    <property type="protein sequence ID" value="EJU05601.1"/>
    <property type="molecule type" value="Genomic_DNA"/>
</dbReference>
<organism evidence="9 10">
    <name type="scientific">Dacryopinax primogenitus (strain DJM 731)</name>
    <name type="common">Brown rot fungus</name>
    <dbReference type="NCBI Taxonomy" id="1858805"/>
    <lineage>
        <taxon>Eukaryota</taxon>
        <taxon>Fungi</taxon>
        <taxon>Dikarya</taxon>
        <taxon>Basidiomycota</taxon>
        <taxon>Agaricomycotina</taxon>
        <taxon>Dacrymycetes</taxon>
        <taxon>Dacrymycetales</taxon>
        <taxon>Dacrymycetaceae</taxon>
        <taxon>Dacryopinax</taxon>
    </lineage>
</organism>
<comment type="subcellular location">
    <subcellularLocation>
        <location evidence="1 6">Nucleus</location>
    </subcellularLocation>
</comment>
<feature type="compositionally biased region" description="Basic and acidic residues" evidence="7">
    <location>
        <begin position="35"/>
        <end position="47"/>
    </location>
</feature>
<dbReference type="OrthoDB" id="437078at2759"/>
<feature type="domain" description="Chromosome segregation in meiosis protein 3" evidence="8">
    <location>
        <begin position="98"/>
        <end position="178"/>
    </location>
</feature>
<evidence type="ECO:0000313" key="10">
    <source>
        <dbReference type="Proteomes" id="UP000030653"/>
    </source>
</evidence>
<comment type="similarity">
    <text evidence="2 6">Belongs to the CSM3 family.</text>
</comment>
<evidence type="ECO:0000256" key="7">
    <source>
        <dbReference type="SAM" id="MobiDB-lite"/>
    </source>
</evidence>
<dbReference type="GO" id="GO:0043111">
    <property type="term" value="P:replication fork arrest"/>
    <property type="evidence" value="ECO:0007669"/>
    <property type="project" value="TreeGrafter"/>
</dbReference>
<evidence type="ECO:0000256" key="3">
    <source>
        <dbReference type="ARBA" id="ARBA00022763"/>
    </source>
</evidence>
<reference evidence="9 10" key="1">
    <citation type="journal article" date="2012" name="Science">
        <title>The Paleozoic origin of enzymatic lignin decomposition reconstructed from 31 fungal genomes.</title>
        <authorList>
            <person name="Floudas D."/>
            <person name="Binder M."/>
            <person name="Riley R."/>
            <person name="Barry K."/>
            <person name="Blanchette R.A."/>
            <person name="Henrissat B."/>
            <person name="Martinez A.T."/>
            <person name="Otillar R."/>
            <person name="Spatafora J.W."/>
            <person name="Yadav J.S."/>
            <person name="Aerts A."/>
            <person name="Benoit I."/>
            <person name="Boyd A."/>
            <person name="Carlson A."/>
            <person name="Copeland A."/>
            <person name="Coutinho P.M."/>
            <person name="de Vries R.P."/>
            <person name="Ferreira P."/>
            <person name="Findley K."/>
            <person name="Foster B."/>
            <person name="Gaskell J."/>
            <person name="Glotzer D."/>
            <person name="Gorecki P."/>
            <person name="Heitman J."/>
            <person name="Hesse C."/>
            <person name="Hori C."/>
            <person name="Igarashi K."/>
            <person name="Jurgens J.A."/>
            <person name="Kallen N."/>
            <person name="Kersten P."/>
            <person name="Kohler A."/>
            <person name="Kuees U."/>
            <person name="Kumar T.K.A."/>
            <person name="Kuo A."/>
            <person name="LaButti K."/>
            <person name="Larrondo L.F."/>
            <person name="Lindquist E."/>
            <person name="Ling A."/>
            <person name="Lombard V."/>
            <person name="Lucas S."/>
            <person name="Lundell T."/>
            <person name="Martin R."/>
            <person name="McLaughlin D.J."/>
            <person name="Morgenstern I."/>
            <person name="Morin E."/>
            <person name="Murat C."/>
            <person name="Nagy L.G."/>
            <person name="Nolan M."/>
            <person name="Ohm R.A."/>
            <person name="Patyshakuliyeva A."/>
            <person name="Rokas A."/>
            <person name="Ruiz-Duenas F.J."/>
            <person name="Sabat G."/>
            <person name="Salamov A."/>
            <person name="Samejima M."/>
            <person name="Schmutz J."/>
            <person name="Slot J.C."/>
            <person name="St John F."/>
            <person name="Stenlid J."/>
            <person name="Sun H."/>
            <person name="Sun S."/>
            <person name="Syed K."/>
            <person name="Tsang A."/>
            <person name="Wiebenga A."/>
            <person name="Young D."/>
            <person name="Pisabarro A."/>
            <person name="Eastwood D.C."/>
            <person name="Martin F."/>
            <person name="Cullen D."/>
            <person name="Grigoriev I.V."/>
            <person name="Hibbett D.S."/>
        </authorList>
    </citation>
    <scope>NUCLEOTIDE SEQUENCE [LARGE SCALE GENOMIC DNA]</scope>
    <source>
        <strain evidence="9 10">DJM-731 SS1</strain>
    </source>
</reference>
<feature type="region of interest" description="Disordered" evidence="7">
    <location>
        <begin position="325"/>
        <end position="344"/>
    </location>
</feature>
<dbReference type="GeneID" id="63682937"/>
<dbReference type="GO" id="GO:0031297">
    <property type="term" value="P:replication fork processing"/>
    <property type="evidence" value="ECO:0007669"/>
    <property type="project" value="UniProtKB-UniRule"/>
</dbReference>
<dbReference type="STRING" id="1858805.M5G5R5"/>
<accession>M5G5R5</accession>
<dbReference type="InterPro" id="IPR040038">
    <property type="entry name" value="TIPIN/Csm3/Swi3"/>
</dbReference>
<feature type="compositionally biased region" description="Basic and acidic residues" evidence="7">
    <location>
        <begin position="290"/>
        <end position="308"/>
    </location>
</feature>
<proteinExistence type="inferred from homology"/>
<dbReference type="GO" id="GO:0031298">
    <property type="term" value="C:replication fork protection complex"/>
    <property type="evidence" value="ECO:0007669"/>
    <property type="project" value="TreeGrafter"/>
</dbReference>
<gene>
    <name evidence="9" type="ORF">DACRYDRAFT_104087</name>
</gene>
<dbReference type="GO" id="GO:0000076">
    <property type="term" value="P:DNA replication checkpoint signaling"/>
    <property type="evidence" value="ECO:0007669"/>
    <property type="project" value="UniProtKB-UniRule"/>
</dbReference>
<dbReference type="OMA" id="FIYESWA"/>
<feature type="compositionally biased region" description="Basic and acidic residues" evidence="7">
    <location>
        <begin position="221"/>
        <end position="233"/>
    </location>
</feature>
<evidence type="ECO:0000256" key="2">
    <source>
        <dbReference type="ARBA" id="ARBA00006075"/>
    </source>
</evidence>
<feature type="region of interest" description="Disordered" evidence="7">
    <location>
        <begin position="199"/>
        <end position="238"/>
    </location>
</feature>
<dbReference type="AlphaFoldDB" id="M5G5R5"/>
<dbReference type="RefSeq" id="XP_040632495.1">
    <property type="nucleotide sequence ID" value="XM_040767875.1"/>
</dbReference>
<name>M5G5R5_DACPD</name>
<dbReference type="PANTHER" id="PTHR13220">
    <property type="entry name" value="TIMELESS INTERACTING-RELATED"/>
    <property type="match status" value="1"/>
</dbReference>
<keyword evidence="5 6" id="KW-0131">Cell cycle</keyword>
<feature type="region of interest" description="Disordered" evidence="7">
    <location>
        <begin position="1"/>
        <end position="94"/>
    </location>
</feature>
<evidence type="ECO:0000256" key="4">
    <source>
        <dbReference type="ARBA" id="ARBA00023242"/>
    </source>
</evidence>